<accession>A0A914M1J9</accession>
<dbReference type="InterPro" id="IPR012338">
    <property type="entry name" value="Beta-lactam/transpept-like"/>
</dbReference>
<keyword evidence="4" id="KW-0677">Repeat</keyword>
<feature type="region of interest" description="Disordered" evidence="10">
    <location>
        <begin position="695"/>
        <end position="739"/>
    </location>
</feature>
<dbReference type="WBParaSite" id="Minc3s01063g20340">
    <property type="protein sequence ID" value="Minc3s01063g20340"/>
    <property type="gene ID" value="Minc3s01063g20340"/>
</dbReference>
<evidence type="ECO:0000256" key="8">
    <source>
        <dbReference type="ARBA" id="ARBA00077251"/>
    </source>
</evidence>
<proteinExistence type="inferred from homology"/>
<dbReference type="PROSITE" id="PS50297">
    <property type="entry name" value="ANK_REP_REGION"/>
    <property type="match status" value="1"/>
</dbReference>
<dbReference type="InterPro" id="IPR015868">
    <property type="entry name" value="Glutaminase"/>
</dbReference>
<dbReference type="GO" id="GO:0004359">
    <property type="term" value="F:glutaminase activity"/>
    <property type="evidence" value="ECO:0007669"/>
    <property type="project" value="UniProtKB-EC"/>
</dbReference>
<keyword evidence="5" id="KW-0378">Hydrolase</keyword>
<evidence type="ECO:0000256" key="6">
    <source>
        <dbReference type="ARBA" id="ARBA00023043"/>
    </source>
</evidence>
<feature type="repeat" description="ANK" evidence="9">
    <location>
        <begin position="517"/>
        <end position="539"/>
    </location>
</feature>
<dbReference type="Gene3D" id="3.40.710.10">
    <property type="entry name" value="DD-peptidase/beta-lactamase superfamily"/>
    <property type="match status" value="1"/>
</dbReference>
<dbReference type="GO" id="GO:0006537">
    <property type="term" value="P:glutamate biosynthetic process"/>
    <property type="evidence" value="ECO:0007669"/>
    <property type="project" value="TreeGrafter"/>
</dbReference>
<dbReference type="HAMAP" id="MF_00313">
    <property type="entry name" value="Glutaminase"/>
    <property type="match status" value="1"/>
</dbReference>
<evidence type="ECO:0000256" key="4">
    <source>
        <dbReference type="ARBA" id="ARBA00022737"/>
    </source>
</evidence>
<dbReference type="Gene3D" id="1.10.238.210">
    <property type="match status" value="1"/>
</dbReference>
<dbReference type="PROSITE" id="PS50088">
    <property type="entry name" value="ANK_REPEAT"/>
    <property type="match status" value="1"/>
</dbReference>
<keyword evidence="12" id="KW-1185">Reference proteome</keyword>
<dbReference type="SMART" id="SM00248">
    <property type="entry name" value="ANK"/>
    <property type="match status" value="2"/>
</dbReference>
<feature type="compositionally biased region" description="Acidic residues" evidence="10">
    <location>
        <begin position="622"/>
        <end position="637"/>
    </location>
</feature>
<dbReference type="Pfam" id="PF17959">
    <property type="entry name" value="EF-hand_14"/>
    <property type="match status" value="1"/>
</dbReference>
<evidence type="ECO:0000256" key="1">
    <source>
        <dbReference type="ARBA" id="ARBA00011076"/>
    </source>
</evidence>
<protein>
    <recommendedName>
        <fullName evidence="3">glutaminase</fullName>
        <ecNumber evidence="3">3.5.1.2</ecNumber>
    </recommendedName>
    <alternativeName>
        <fullName evidence="8">L-glutamine amidohydrolase</fullName>
    </alternativeName>
</protein>
<sequence>MAKAAAIFNRVRNMKQSATTTPTCLPHSEAFVVGDRQNSPEDLVFDLFKIPHRDEAHVGRLLYTLKGFGLTSDDQRLAPMLEKMRQCLDIENNAEATTTTVDGMHKVTNKHGEEVHGEELHFGRHLGREQFKACVRPCIDLVSRALRNQLIIPNWTEFTAKIREIFEECRSEEGGDVATYIPQLARADPNRWGLSICTIDGQRFSLGDSLFPWCFQSVSKAFNYAIVASILGDYVHSFVGHEPSGRLFNEICLDSSGKPHNPMINSGAIIVTSLMKKGLPMADRYDFALNEYKKLAGGGYIGFNNATFLSEKKTADRNYALSYYMKENKCFPSDIESIRDELDFYFQLCSLETNCEAAAVMAATLANGGVCSLTDQPCIQSRACRDVLSLMYSCGMYDYSGQFAFDVGLPAKSGVSGGMILVIPNLMGICLFSPRLDRMGNTTRGVLFCQKLVDIFNFHNYDSLLHADSKKIDPRRRIGNKETDLVVNLLFACKNGDLETVRKLHLQGMNLNIVDYDGRTALHLAASEGQTVILRFLLQIAKVDQTIRDRWGRTALDDARTFHRTACMALLLKAAQRKQQKQQTQSSKATKGLTGLVANNNNNNGSGHLPITTNTSTTIESSGDEEEGELEEDEDEELLRSEEGGSMWDDDQPLSTNNNNKLQHKGGGIVSGRSSKAAATAKWMIEHCVDRLSLGGNDEALENGEKSRRLDNNKNGGGHQHKQAAIIASSKFHTRLVKP</sequence>
<dbReference type="PANTHER" id="PTHR12544:SF29">
    <property type="entry name" value="GLUTAMINASE"/>
    <property type="match status" value="1"/>
</dbReference>
<evidence type="ECO:0000256" key="2">
    <source>
        <dbReference type="ARBA" id="ARBA00011881"/>
    </source>
</evidence>
<feature type="compositionally biased region" description="Low complexity" evidence="10">
    <location>
        <begin position="581"/>
        <end position="591"/>
    </location>
</feature>
<evidence type="ECO:0000259" key="11">
    <source>
        <dbReference type="Pfam" id="PF17959"/>
    </source>
</evidence>
<evidence type="ECO:0000313" key="13">
    <source>
        <dbReference type="WBParaSite" id="Minc3s01063g20340"/>
    </source>
</evidence>
<feature type="compositionally biased region" description="Basic and acidic residues" evidence="10">
    <location>
        <begin position="703"/>
        <end position="712"/>
    </location>
</feature>
<evidence type="ECO:0000256" key="5">
    <source>
        <dbReference type="ARBA" id="ARBA00022801"/>
    </source>
</evidence>
<organism evidence="12 13">
    <name type="scientific">Meloidogyne incognita</name>
    <name type="common">Southern root-knot nematode worm</name>
    <name type="synonym">Oxyuris incognita</name>
    <dbReference type="NCBI Taxonomy" id="6306"/>
    <lineage>
        <taxon>Eukaryota</taxon>
        <taxon>Metazoa</taxon>
        <taxon>Ecdysozoa</taxon>
        <taxon>Nematoda</taxon>
        <taxon>Chromadorea</taxon>
        <taxon>Rhabditida</taxon>
        <taxon>Tylenchina</taxon>
        <taxon>Tylenchomorpha</taxon>
        <taxon>Tylenchoidea</taxon>
        <taxon>Meloidogynidae</taxon>
        <taxon>Meloidogyninae</taxon>
        <taxon>Meloidogyne</taxon>
        <taxon>Meloidogyne incognita group</taxon>
    </lineage>
</organism>
<keyword evidence="6 9" id="KW-0040">ANK repeat</keyword>
<evidence type="ECO:0000313" key="12">
    <source>
        <dbReference type="Proteomes" id="UP000887563"/>
    </source>
</evidence>
<dbReference type="SUPFAM" id="SSF48403">
    <property type="entry name" value="Ankyrin repeat"/>
    <property type="match status" value="1"/>
</dbReference>
<dbReference type="Pfam" id="PF04960">
    <property type="entry name" value="Glutaminase"/>
    <property type="match status" value="1"/>
</dbReference>
<dbReference type="InterPro" id="IPR002110">
    <property type="entry name" value="Ankyrin_rpt"/>
</dbReference>
<evidence type="ECO:0000256" key="3">
    <source>
        <dbReference type="ARBA" id="ARBA00012918"/>
    </source>
</evidence>
<feature type="region of interest" description="Disordered" evidence="10">
    <location>
        <begin position="578"/>
        <end position="673"/>
    </location>
</feature>
<dbReference type="EC" id="3.5.1.2" evidence="3"/>
<dbReference type="PANTHER" id="PTHR12544">
    <property type="entry name" value="GLUTAMINASE"/>
    <property type="match status" value="1"/>
</dbReference>
<comment type="similarity">
    <text evidence="1">Belongs to the glutaminase family.</text>
</comment>
<dbReference type="Proteomes" id="UP000887563">
    <property type="component" value="Unplaced"/>
</dbReference>
<dbReference type="FunFam" id="1.25.40.20:FF:000069">
    <property type="entry name" value="Glutaminase, isoform E"/>
    <property type="match status" value="1"/>
</dbReference>
<feature type="domain" description="Glutaminase EF-hand" evidence="11">
    <location>
        <begin position="41"/>
        <end position="153"/>
    </location>
</feature>
<dbReference type="SUPFAM" id="SSF56601">
    <property type="entry name" value="beta-lactamase/transpeptidase-like"/>
    <property type="match status" value="1"/>
</dbReference>
<dbReference type="Pfam" id="PF12796">
    <property type="entry name" value="Ank_2"/>
    <property type="match status" value="1"/>
</dbReference>
<dbReference type="AlphaFoldDB" id="A0A914M1J9"/>
<evidence type="ECO:0000256" key="9">
    <source>
        <dbReference type="PROSITE-ProRule" id="PRU00023"/>
    </source>
</evidence>
<comment type="catalytic activity">
    <reaction evidence="7">
        <text>L-glutamine + H2O = L-glutamate + NH4(+)</text>
        <dbReference type="Rhea" id="RHEA:15889"/>
        <dbReference type="ChEBI" id="CHEBI:15377"/>
        <dbReference type="ChEBI" id="CHEBI:28938"/>
        <dbReference type="ChEBI" id="CHEBI:29985"/>
        <dbReference type="ChEBI" id="CHEBI:58359"/>
        <dbReference type="EC" id="3.5.1.2"/>
    </reaction>
</comment>
<comment type="subunit">
    <text evidence="2">Homotetramer.</text>
</comment>
<dbReference type="Gene3D" id="1.25.40.20">
    <property type="entry name" value="Ankyrin repeat-containing domain"/>
    <property type="match status" value="1"/>
</dbReference>
<dbReference type="FunFam" id="3.40.710.10:FF:000008">
    <property type="entry name" value="Glutaminase, isoform E"/>
    <property type="match status" value="1"/>
</dbReference>
<dbReference type="GO" id="GO:0006543">
    <property type="term" value="P:L-glutamine catabolic process"/>
    <property type="evidence" value="ECO:0007669"/>
    <property type="project" value="TreeGrafter"/>
</dbReference>
<dbReference type="InterPro" id="IPR036770">
    <property type="entry name" value="Ankyrin_rpt-contain_sf"/>
</dbReference>
<dbReference type="NCBIfam" id="TIGR03814">
    <property type="entry name" value="Gln_ase"/>
    <property type="match status" value="1"/>
</dbReference>
<evidence type="ECO:0000256" key="10">
    <source>
        <dbReference type="SAM" id="MobiDB-lite"/>
    </source>
</evidence>
<evidence type="ECO:0000256" key="7">
    <source>
        <dbReference type="ARBA" id="ARBA00049534"/>
    </source>
</evidence>
<reference evidence="13" key="1">
    <citation type="submission" date="2022-11" db="UniProtKB">
        <authorList>
            <consortium name="WormBaseParasite"/>
        </authorList>
    </citation>
    <scope>IDENTIFICATION</scope>
</reference>
<name>A0A914M1J9_MELIC</name>
<dbReference type="InterPro" id="IPR041541">
    <property type="entry name" value="Glutaminase_EF-hand"/>
</dbReference>
<feature type="compositionally biased region" description="Low complexity" evidence="10">
    <location>
        <begin position="611"/>
        <end position="621"/>
    </location>
</feature>